<sequence>MPKAIRVYEHGGPEVMAYEDVATVEPGPGRVRVRQTAIGVNFIDIYFRTGAYKPASLPFTPGKEGAGEIAALGEGVTGFQIGDRVAYAAGEGTYAEEVIIPAKDVVHVPEGVDDATAAAMMLKGLTAEYLLHRTYKVKPGDTILFHAAAGGVGLILSQWAKHLGATVIGTVGSAEKAELARAHGCDHVILYRDEDFAARVREITGGRGVPVVYDGVGKDTFPASLDCLSPLGMFVSFGAASGPVDNFSLGLLGQKGSLFATRPSLFAHAGNRATLESMAENLFSVVASGAVKIPVHAKARLADVQQVHRDLAGRQTTGATVMLP</sequence>
<reference evidence="4" key="2">
    <citation type="submission" date="2021-08" db="EMBL/GenBank/DDBJ databases">
        <authorList>
            <person name="Tani A."/>
            <person name="Ola A."/>
            <person name="Ogura Y."/>
            <person name="Katsura K."/>
            <person name="Hayashi T."/>
        </authorList>
    </citation>
    <scope>NUCLEOTIDE SEQUENCE</scope>
    <source>
        <strain evidence="4">DSM 19015</strain>
    </source>
</reference>
<dbReference type="RefSeq" id="WP_238244758.1">
    <property type="nucleotide sequence ID" value="NZ_BPQP01000041.1"/>
</dbReference>
<evidence type="ECO:0000313" key="4">
    <source>
        <dbReference type="EMBL" id="GJD95615.1"/>
    </source>
</evidence>
<dbReference type="InterPro" id="IPR011032">
    <property type="entry name" value="GroES-like_sf"/>
</dbReference>
<gene>
    <name evidence="4" type="ORF">OCOJLMKI_2828</name>
</gene>
<evidence type="ECO:0000256" key="1">
    <source>
        <dbReference type="ARBA" id="ARBA00022857"/>
    </source>
</evidence>
<dbReference type="InterPro" id="IPR013154">
    <property type="entry name" value="ADH-like_N"/>
</dbReference>
<dbReference type="EMBL" id="BPQP01000041">
    <property type="protein sequence ID" value="GJD95615.1"/>
    <property type="molecule type" value="Genomic_DNA"/>
</dbReference>
<dbReference type="PROSITE" id="PS01162">
    <property type="entry name" value="QOR_ZETA_CRYSTAL"/>
    <property type="match status" value="1"/>
</dbReference>
<dbReference type="Proteomes" id="UP001055125">
    <property type="component" value="Unassembled WGS sequence"/>
</dbReference>
<evidence type="ECO:0000256" key="2">
    <source>
        <dbReference type="ARBA" id="ARBA00023002"/>
    </source>
</evidence>
<dbReference type="PANTHER" id="PTHR48106:SF13">
    <property type="entry name" value="QUINONE OXIDOREDUCTASE-RELATED"/>
    <property type="match status" value="1"/>
</dbReference>
<dbReference type="SUPFAM" id="SSF50129">
    <property type="entry name" value="GroES-like"/>
    <property type="match status" value="1"/>
</dbReference>
<dbReference type="InterPro" id="IPR047618">
    <property type="entry name" value="QOR-like"/>
</dbReference>
<name>A0ABQ4RXQ4_9HYPH</name>
<protein>
    <submittedName>
        <fullName evidence="4">2-haloacrylate reductase</fullName>
    </submittedName>
</protein>
<comment type="caution">
    <text evidence="4">The sequence shown here is derived from an EMBL/GenBank/DDBJ whole genome shotgun (WGS) entry which is preliminary data.</text>
</comment>
<accession>A0ABQ4RXQ4</accession>
<dbReference type="InterPro" id="IPR036291">
    <property type="entry name" value="NAD(P)-bd_dom_sf"/>
</dbReference>
<proteinExistence type="predicted"/>
<dbReference type="InterPro" id="IPR002364">
    <property type="entry name" value="Quin_OxRdtase/zeta-crystal_CS"/>
</dbReference>
<feature type="domain" description="Enoyl reductase (ER)" evidence="3">
    <location>
        <begin position="11"/>
        <end position="322"/>
    </location>
</feature>
<keyword evidence="5" id="KW-1185">Reference proteome</keyword>
<dbReference type="SMART" id="SM00829">
    <property type="entry name" value="PKS_ER"/>
    <property type="match status" value="1"/>
</dbReference>
<dbReference type="Gene3D" id="3.40.50.720">
    <property type="entry name" value="NAD(P)-binding Rossmann-like Domain"/>
    <property type="match status" value="1"/>
</dbReference>
<keyword evidence="2" id="KW-0560">Oxidoreductase</keyword>
<dbReference type="Gene3D" id="3.90.180.10">
    <property type="entry name" value="Medium-chain alcohol dehydrogenases, catalytic domain"/>
    <property type="match status" value="1"/>
</dbReference>
<keyword evidence="1" id="KW-0521">NADP</keyword>
<dbReference type="NCBIfam" id="NF008024">
    <property type="entry name" value="PRK10754.1"/>
    <property type="match status" value="1"/>
</dbReference>
<dbReference type="Pfam" id="PF08240">
    <property type="entry name" value="ADH_N"/>
    <property type="match status" value="1"/>
</dbReference>
<dbReference type="InterPro" id="IPR020843">
    <property type="entry name" value="ER"/>
</dbReference>
<reference evidence="4" key="1">
    <citation type="journal article" date="2021" name="Front. Microbiol.">
        <title>Comprehensive Comparative Genomics and Phenotyping of Methylobacterium Species.</title>
        <authorList>
            <person name="Alessa O."/>
            <person name="Ogura Y."/>
            <person name="Fujitani Y."/>
            <person name="Takami H."/>
            <person name="Hayashi T."/>
            <person name="Sahin N."/>
            <person name="Tani A."/>
        </authorList>
    </citation>
    <scope>NUCLEOTIDE SEQUENCE</scope>
    <source>
        <strain evidence="4">DSM 19015</strain>
    </source>
</reference>
<dbReference type="InterPro" id="IPR013149">
    <property type="entry name" value="ADH-like_C"/>
</dbReference>
<evidence type="ECO:0000313" key="5">
    <source>
        <dbReference type="Proteomes" id="UP001055125"/>
    </source>
</evidence>
<dbReference type="CDD" id="cd05286">
    <property type="entry name" value="QOR2"/>
    <property type="match status" value="1"/>
</dbReference>
<dbReference type="PANTHER" id="PTHR48106">
    <property type="entry name" value="QUINONE OXIDOREDUCTASE PIG3-RELATED"/>
    <property type="match status" value="1"/>
</dbReference>
<evidence type="ECO:0000259" key="3">
    <source>
        <dbReference type="SMART" id="SM00829"/>
    </source>
</evidence>
<dbReference type="SUPFAM" id="SSF51735">
    <property type="entry name" value="NAD(P)-binding Rossmann-fold domains"/>
    <property type="match status" value="1"/>
</dbReference>
<dbReference type="Pfam" id="PF00107">
    <property type="entry name" value="ADH_zinc_N"/>
    <property type="match status" value="1"/>
</dbReference>
<organism evidence="4 5">
    <name type="scientific">Methylobacterium iners</name>
    <dbReference type="NCBI Taxonomy" id="418707"/>
    <lineage>
        <taxon>Bacteria</taxon>
        <taxon>Pseudomonadati</taxon>
        <taxon>Pseudomonadota</taxon>
        <taxon>Alphaproteobacteria</taxon>
        <taxon>Hyphomicrobiales</taxon>
        <taxon>Methylobacteriaceae</taxon>
        <taxon>Methylobacterium</taxon>
    </lineage>
</organism>